<dbReference type="InterPro" id="IPR050406">
    <property type="entry name" value="FGGY_Carb_Kinase"/>
</dbReference>
<dbReference type="Proteomes" id="UP001595987">
    <property type="component" value="Unassembled WGS sequence"/>
</dbReference>
<evidence type="ECO:0000256" key="2">
    <source>
        <dbReference type="ARBA" id="ARBA00022629"/>
    </source>
</evidence>
<dbReference type="HAMAP" id="MF_02220">
    <property type="entry name" value="XylB"/>
    <property type="match status" value="1"/>
</dbReference>
<dbReference type="CDD" id="cd07808">
    <property type="entry name" value="ASKHA_NBD_FGGY_EcXK-like"/>
    <property type="match status" value="1"/>
</dbReference>
<keyword evidence="14" id="KW-1185">Reference proteome</keyword>
<dbReference type="NCBIfam" id="TIGR01312">
    <property type="entry name" value="XylB"/>
    <property type="match status" value="1"/>
</dbReference>
<sequence length="501" mass="54707">MKYVLGIDLGTSSLKGILMTSDGNVVLTKSASYGIDNPKQGFSEQRPEIWTNALEKVLTELSKNVTDFGTALAGISFSGQMHSLVVLDENNLPVYPAILWNDVRTSAQCKEIMDKMGSRLLEITGNIALEGFTLPKILWLQENEPEVWTKVKKIMLPKDYLGLYLTGNVHTEYSDAAGTLLLDIEKHEWSKEIAKTFNVSMEILPELTESVGQIGVLTEEVKAKFGITTEVKVFAGGADNAAAALGVGLINEEVGLISMGTSGVVSSFEPKIADYKGKLHFFNHTVPGAYYSMGVTLAAGNSLNWYKETFGHGLDFAELLADVGSVAVGSDGLLFTPYIVGERTPHFDSKIRGAFLGISAVHEQSHFSRSVLEGITFSLRDSKDIMEATKAKKFKRLISVGGGAQNPDIMQMQADIFDSEMIRLTVEQGPGLGACMIAAFGCGFYENLEELTATFVHYQSETFTPIAENVAKYEKVYQIWKQAYQATAGISHQLVDLNDEA</sequence>
<feature type="binding site" evidence="8">
    <location>
        <begin position="81"/>
        <end position="82"/>
    </location>
    <ligand>
        <name>substrate</name>
    </ligand>
</feature>
<gene>
    <name evidence="8 10 13" type="primary">xylB</name>
    <name evidence="13" type="ORF">ACFO26_05310</name>
</gene>
<dbReference type="Pfam" id="PF02782">
    <property type="entry name" value="FGGY_C"/>
    <property type="match status" value="1"/>
</dbReference>
<proteinExistence type="inferred from homology"/>
<dbReference type="Pfam" id="PF00370">
    <property type="entry name" value="FGGY_N"/>
    <property type="match status" value="1"/>
</dbReference>
<evidence type="ECO:0000256" key="7">
    <source>
        <dbReference type="ARBA" id="ARBA00023277"/>
    </source>
</evidence>
<evidence type="ECO:0000256" key="10">
    <source>
        <dbReference type="RuleBase" id="RU364073"/>
    </source>
</evidence>
<evidence type="ECO:0000313" key="14">
    <source>
        <dbReference type="Proteomes" id="UP001595987"/>
    </source>
</evidence>
<dbReference type="PANTHER" id="PTHR43095">
    <property type="entry name" value="SUGAR KINASE"/>
    <property type="match status" value="1"/>
</dbReference>
<evidence type="ECO:0000256" key="4">
    <source>
        <dbReference type="ARBA" id="ARBA00022741"/>
    </source>
</evidence>
<evidence type="ECO:0000256" key="8">
    <source>
        <dbReference type="HAMAP-Rule" id="MF_02220"/>
    </source>
</evidence>
<name>A0ABV9JC33_9LACT</name>
<evidence type="ECO:0000259" key="12">
    <source>
        <dbReference type="Pfam" id="PF02782"/>
    </source>
</evidence>
<protein>
    <recommendedName>
        <fullName evidence="8 10">Xylulose kinase</fullName>
        <shortName evidence="8 10">Xylulokinase</shortName>
        <ecNumber evidence="8 10">2.7.1.17</ecNumber>
    </recommendedName>
</protein>
<dbReference type="PIRSF" id="PIRSF000538">
    <property type="entry name" value="GlpK"/>
    <property type="match status" value="1"/>
</dbReference>
<organism evidence="13 14">
    <name type="scientific">Lactococcus nasutitermitis</name>
    <dbReference type="NCBI Taxonomy" id="1652957"/>
    <lineage>
        <taxon>Bacteria</taxon>
        <taxon>Bacillati</taxon>
        <taxon>Bacillota</taxon>
        <taxon>Bacilli</taxon>
        <taxon>Lactobacillales</taxon>
        <taxon>Streptococcaceae</taxon>
        <taxon>Lactococcus</taxon>
    </lineage>
</organism>
<keyword evidence="6 8" id="KW-0067">ATP-binding</keyword>
<reference evidence="14" key="1">
    <citation type="journal article" date="2019" name="Int. J. Syst. Evol. Microbiol.">
        <title>The Global Catalogue of Microorganisms (GCM) 10K type strain sequencing project: providing services to taxonomists for standard genome sequencing and annotation.</title>
        <authorList>
            <consortium name="The Broad Institute Genomics Platform"/>
            <consortium name="The Broad Institute Genome Sequencing Center for Infectious Disease"/>
            <person name="Wu L."/>
            <person name="Ma J."/>
        </authorList>
    </citation>
    <scope>NUCLEOTIDE SEQUENCE [LARGE SCALE GENOMIC DNA]</scope>
    <source>
        <strain evidence="14">CCUG 63287</strain>
    </source>
</reference>
<evidence type="ECO:0000256" key="6">
    <source>
        <dbReference type="ARBA" id="ARBA00022840"/>
    </source>
</evidence>
<dbReference type="InterPro" id="IPR018484">
    <property type="entry name" value="FGGY_N"/>
</dbReference>
<keyword evidence="2 8" id="KW-0859">Xylose metabolism</keyword>
<comment type="function">
    <text evidence="8">Catalyzes the phosphorylation of D-xylulose to D-xylulose 5-phosphate.</text>
</comment>
<dbReference type="PROSITE" id="PS00445">
    <property type="entry name" value="FGGY_KINASES_2"/>
    <property type="match status" value="1"/>
</dbReference>
<dbReference type="InterPro" id="IPR018485">
    <property type="entry name" value="FGGY_C"/>
</dbReference>
<comment type="similarity">
    <text evidence="1 8 9">Belongs to the FGGY kinase family.</text>
</comment>
<dbReference type="PROSITE" id="PS00933">
    <property type="entry name" value="FGGY_KINASES_1"/>
    <property type="match status" value="1"/>
</dbReference>
<evidence type="ECO:0000256" key="5">
    <source>
        <dbReference type="ARBA" id="ARBA00022777"/>
    </source>
</evidence>
<dbReference type="InterPro" id="IPR043129">
    <property type="entry name" value="ATPase_NBD"/>
</dbReference>
<dbReference type="RefSeq" id="WP_213535031.1">
    <property type="nucleotide sequence ID" value="NZ_BOVQ01000004.1"/>
</dbReference>
<keyword evidence="7 8" id="KW-0119">Carbohydrate metabolism</keyword>
<evidence type="ECO:0000256" key="1">
    <source>
        <dbReference type="ARBA" id="ARBA00009156"/>
    </source>
</evidence>
<dbReference type="InterPro" id="IPR000577">
    <property type="entry name" value="Carb_kinase_FGGY"/>
</dbReference>
<dbReference type="SUPFAM" id="SSF53067">
    <property type="entry name" value="Actin-like ATPase domain"/>
    <property type="match status" value="2"/>
</dbReference>
<dbReference type="GO" id="GO:0004856">
    <property type="term" value="F:D-xylulokinase activity"/>
    <property type="evidence" value="ECO:0007669"/>
    <property type="project" value="UniProtKB-EC"/>
</dbReference>
<accession>A0ABV9JC33</accession>
<dbReference type="InterPro" id="IPR018483">
    <property type="entry name" value="Carb_kinase_FGGY_CS"/>
</dbReference>
<evidence type="ECO:0000256" key="3">
    <source>
        <dbReference type="ARBA" id="ARBA00022679"/>
    </source>
</evidence>
<dbReference type="InterPro" id="IPR006000">
    <property type="entry name" value="Xylulokinase"/>
</dbReference>
<comment type="caution">
    <text evidence="13">The sequence shown here is derived from an EMBL/GenBank/DDBJ whole genome shotgun (WGS) entry which is preliminary data.</text>
</comment>
<feature type="domain" description="Carbohydrate kinase FGGY N-terminal" evidence="11">
    <location>
        <begin position="3"/>
        <end position="246"/>
    </location>
</feature>
<evidence type="ECO:0000313" key="13">
    <source>
        <dbReference type="EMBL" id="MFC4652322.1"/>
    </source>
</evidence>
<keyword evidence="5 8" id="KW-0418">Kinase</keyword>
<dbReference type="EC" id="2.7.1.17" evidence="8 10"/>
<keyword evidence="4 8" id="KW-0547">Nucleotide-binding</keyword>
<dbReference type="PANTHER" id="PTHR43095:SF5">
    <property type="entry name" value="XYLULOSE KINASE"/>
    <property type="match status" value="1"/>
</dbReference>
<feature type="site" description="Important for activity" evidence="8">
    <location>
        <position position="8"/>
    </location>
</feature>
<evidence type="ECO:0000259" key="11">
    <source>
        <dbReference type="Pfam" id="PF00370"/>
    </source>
</evidence>
<evidence type="ECO:0000256" key="9">
    <source>
        <dbReference type="RuleBase" id="RU003733"/>
    </source>
</evidence>
<dbReference type="Gene3D" id="3.30.420.40">
    <property type="match status" value="2"/>
</dbReference>
<comment type="catalytic activity">
    <reaction evidence="8 10">
        <text>D-xylulose + ATP = D-xylulose 5-phosphate + ADP + H(+)</text>
        <dbReference type="Rhea" id="RHEA:10964"/>
        <dbReference type="ChEBI" id="CHEBI:15378"/>
        <dbReference type="ChEBI" id="CHEBI:17140"/>
        <dbReference type="ChEBI" id="CHEBI:30616"/>
        <dbReference type="ChEBI" id="CHEBI:57737"/>
        <dbReference type="ChEBI" id="CHEBI:456216"/>
        <dbReference type="EC" id="2.7.1.17"/>
    </reaction>
</comment>
<dbReference type="EMBL" id="JBHSGD010000005">
    <property type="protein sequence ID" value="MFC4652322.1"/>
    <property type="molecule type" value="Genomic_DNA"/>
</dbReference>
<feature type="active site" description="Proton acceptor" evidence="8">
    <location>
        <position position="239"/>
    </location>
</feature>
<feature type="domain" description="Carbohydrate kinase FGGY C-terminal" evidence="12">
    <location>
        <begin position="256"/>
        <end position="440"/>
    </location>
</feature>
<keyword evidence="3 8" id="KW-0808">Transferase</keyword>